<dbReference type="PANTHER" id="PTHR36721:SF1">
    <property type="entry name" value="OS04G0446401 PROTEIN"/>
    <property type="match status" value="1"/>
</dbReference>
<feature type="region of interest" description="Disordered" evidence="2">
    <location>
        <begin position="1"/>
        <end position="53"/>
    </location>
</feature>
<reference evidence="4" key="3">
    <citation type="submission" date="2025-08" db="UniProtKB">
        <authorList>
            <consortium name="RefSeq"/>
        </authorList>
    </citation>
    <scope>IDENTIFICATION</scope>
    <source>
        <strain evidence="4">CBS 342.82</strain>
    </source>
</reference>
<feature type="region of interest" description="Disordered" evidence="2">
    <location>
        <begin position="661"/>
        <end position="685"/>
    </location>
</feature>
<feature type="compositionally biased region" description="Basic and acidic residues" evidence="2">
    <location>
        <begin position="1549"/>
        <end position="1559"/>
    </location>
</feature>
<feature type="coiled-coil region" evidence="1">
    <location>
        <begin position="937"/>
        <end position="1068"/>
    </location>
</feature>
<dbReference type="Proteomes" id="UP000504637">
    <property type="component" value="Unplaced"/>
</dbReference>
<reference evidence="4" key="2">
    <citation type="submission" date="2020-04" db="EMBL/GenBank/DDBJ databases">
        <authorList>
            <consortium name="NCBI Genome Project"/>
        </authorList>
    </citation>
    <scope>NUCLEOTIDE SEQUENCE</scope>
    <source>
        <strain evidence="4">CBS 342.82</strain>
    </source>
</reference>
<keyword evidence="1" id="KW-0175">Coiled coil</keyword>
<feature type="region of interest" description="Disordered" evidence="2">
    <location>
        <begin position="1644"/>
        <end position="1671"/>
    </location>
</feature>
<protein>
    <submittedName>
        <fullName evidence="4">Uncharacterized protein</fullName>
    </submittedName>
</protein>
<evidence type="ECO:0000256" key="2">
    <source>
        <dbReference type="SAM" id="MobiDB-lite"/>
    </source>
</evidence>
<feature type="compositionally biased region" description="Basic and acidic residues" evidence="2">
    <location>
        <begin position="10"/>
        <end position="19"/>
    </location>
</feature>
<evidence type="ECO:0000313" key="4">
    <source>
        <dbReference type="RefSeq" id="XP_033459004.1"/>
    </source>
</evidence>
<feature type="region of interest" description="Disordered" evidence="2">
    <location>
        <begin position="1748"/>
        <end position="1889"/>
    </location>
</feature>
<reference evidence="4" key="1">
    <citation type="submission" date="2020-01" db="EMBL/GenBank/DDBJ databases">
        <authorList>
            <consortium name="DOE Joint Genome Institute"/>
            <person name="Haridas S."/>
            <person name="Albert R."/>
            <person name="Binder M."/>
            <person name="Bloem J."/>
            <person name="Labutti K."/>
            <person name="Salamov A."/>
            <person name="Andreopoulos B."/>
            <person name="Baker S.E."/>
            <person name="Barry K."/>
            <person name="Bills G."/>
            <person name="Bluhm B.H."/>
            <person name="Cannon C."/>
            <person name="Castanera R."/>
            <person name="Culley D.E."/>
            <person name="Daum C."/>
            <person name="Ezra D."/>
            <person name="Gonzalez J.B."/>
            <person name="Henrissat B."/>
            <person name="Kuo A."/>
            <person name="Liang C."/>
            <person name="Lipzen A."/>
            <person name="Lutzoni F."/>
            <person name="Magnuson J."/>
            <person name="Mondo S."/>
            <person name="Nolan M."/>
            <person name="Ohm R."/>
            <person name="Pangilinan J."/>
            <person name="Park H.-J."/>
            <person name="Ramirez L."/>
            <person name="Alfaro M."/>
            <person name="Sun H."/>
            <person name="Tritt A."/>
            <person name="Yoshinaga Y."/>
            <person name="Zwiers L.-H."/>
            <person name="Turgeon B.G."/>
            <person name="Goodwin S.B."/>
            <person name="Spatafora J.W."/>
            <person name="Crous P.W."/>
            <person name="Grigoriev I.V."/>
        </authorList>
    </citation>
    <scope>NUCLEOTIDE SEQUENCE</scope>
    <source>
        <strain evidence="4">CBS 342.82</strain>
    </source>
</reference>
<feature type="compositionally biased region" description="Low complexity" evidence="2">
    <location>
        <begin position="1827"/>
        <end position="1846"/>
    </location>
</feature>
<feature type="compositionally biased region" description="Polar residues" evidence="2">
    <location>
        <begin position="1536"/>
        <end position="1548"/>
    </location>
</feature>
<feature type="compositionally biased region" description="Low complexity" evidence="2">
    <location>
        <begin position="1772"/>
        <end position="1814"/>
    </location>
</feature>
<feature type="coiled-coil region" evidence="1">
    <location>
        <begin position="200"/>
        <end position="248"/>
    </location>
</feature>
<dbReference type="PANTHER" id="PTHR36721">
    <property type="entry name" value="PROLINE-RICH FAMILY PROTEIN"/>
    <property type="match status" value="1"/>
</dbReference>
<accession>A0A6J3M231</accession>
<feature type="compositionally biased region" description="Low complexity" evidence="2">
    <location>
        <begin position="66"/>
        <end position="87"/>
    </location>
</feature>
<feature type="coiled-coil region" evidence="1">
    <location>
        <begin position="1146"/>
        <end position="1180"/>
    </location>
</feature>
<name>A0A6J3M231_9PEZI</name>
<sequence>MADRTPTASDWRHFQERPASRQSFSGHSMTASEASFQTAWTERPGSSHSTRSLARDIDHIKTLITRAQQSHQRHSGSSSPPSPVSAVFPGGAGTSLPAPGVPQKNIITAQVFRRNRAVSSPVVDYAHIFHELDQLRKRIRNDQQQLQLQQAEFRQEQNRFQEKRSRVTRAVDPDTSETELDTETEGSDSDEQAEELVKTREELASSRQHAEDLLEAAERRYDALLGEKEKLEGSIHTFQQEAEEATSTRDDALARIAFWETYKADLVEEREKARAPLQKELDLVKSESAKLQAELSAYQAQIAAYKDELSSLRQSKDSLAQELVAKELELQKEKQATTTNLAELEKKHGGILREATTSFEGQLAKQQVQSEENARQLEEKHGKVLAELHDTHWKAIQATLGQQQGQTRDRNALHSKELERLVGEHTQERERLSTNHQNEIRRVRDEAETKLQTALSAATESAARELTHALREQHVRDLQDADASIARAAAEAEATAAARHASLQSEHQEALASLTAQIQQKDSVLADKDRRFADRQKEFLDELDTQRSSHQTALAKAKAELENKIEELKTDRDSALAKAKEEQERSIADLTTTHEQVKAEQDRSIIELKSVHDASLASLKDAHERSVVELKSTHESDFATHKSAHEQSLNELRAQLDEQSRLANERHRTLEDSHKDALSQAEARHEENLASLRAQHQTQLETESKYALEKLSILAATHDSNAVETQAKHEATFADQQAKYEFKITALESDLQEAKQVAETLKASTVDTTELEEEHQRQLEEVEQHWMSEIDDLRNQHLQELQVFAKQTDEDEIAHKAMVAELEALRAELEDAEARGREQQIQIEKHTDTERSDSTVSIHAQEIESLKQQLREHQEKHEAALKKAEEDKQQELKKMEAMIAQSLAEELLSVSKVHQKQTKKMLETHESDLADRENAWNLKLDNAKNEHEQQLANSRQLTDSTVSNQIAELKRLHEEELAAAEKNTREQLAAAAQEHKSQLDAALARTRQMSEADAKKLKRRHQDAVAEVRLIMQNQSKMALAELEEKHKKALEAANKGLEQRVKQSRAVSSETHQAEIMRLESETQVKLGELERRLQAQKSRELDEKQLVYSAELTALQARLDATLTGQAEAERALAVVRKQGAEGEKRILEVKSSMEEQLKTLREEKSELASQLRHSRASLKDFESKLVDDDVEIPEINVKTPIKASPSPATPSRRTSMHAAEFNIARLEQELAAAQILAQRRLEEKSEMVRQNDFLIKELEVLLAQRSHGKATTSAGRSDALVQTEPLISEPKVDQFAMRQIKAEMQSSQRPPTPLTPEKKQAREEIDRAWHGRSFEGYLRQAQIELSELDDVINANEVLFAQKLQEHAGDLQTARDRLALEFQEKFDKLTSEKIRMEKMVTVKQQAAFAEERQRLIDIHSLDFGDNSVLPQSSSAALQTAEQRAVADFAKRLEHRKLEIALKHAEQFQALTREYDQRVAALLQGKEAAPSDLVEDAMKFEFGLTALDTKPQRAGGNKRNSMSSVISSQRSYIFHDNQSVSSQQQPERSGRSSERRTDSATWTSAPRTTRSLPRHSSSSNPARRSMVAPPLPSPATTPRPKTGNGAGNPNGTLPFRQTYADGSAHYAPITTHSLIRGKTAADVLPAFPPKTPTESIGPMPTTPRTPTGASAPLIMKASGAGPVIPMRRSIPPSVTTPVVPDLPQQAQRLSQQQQPQATPDFAQQQASTIARARESMSLERYSTRTTLNNHTAQSPPPPPPYAVNAQQQPNSKTPTALPPLTTTTPSKPTTNATRSPSASISTTTPGSTRRTSGLFHLKRSVKQALTSSSPTKDSPSSASQPQSQQRADETPSPSTSMLSGKASSLRHSIHSTSHRASVSGRSPSVDRKRLSSGMIYWRPPKTASREIFDAGLV</sequence>
<organism evidence="4">
    <name type="scientific">Dissoconium aciculare CBS 342.82</name>
    <dbReference type="NCBI Taxonomy" id="1314786"/>
    <lineage>
        <taxon>Eukaryota</taxon>
        <taxon>Fungi</taxon>
        <taxon>Dikarya</taxon>
        <taxon>Ascomycota</taxon>
        <taxon>Pezizomycotina</taxon>
        <taxon>Dothideomycetes</taxon>
        <taxon>Dothideomycetidae</taxon>
        <taxon>Mycosphaerellales</taxon>
        <taxon>Dissoconiaceae</taxon>
        <taxon>Dissoconium</taxon>
    </lineage>
</organism>
<feature type="coiled-coil region" evidence="1">
    <location>
        <begin position="744"/>
        <end position="905"/>
    </location>
</feature>
<evidence type="ECO:0000256" key="1">
    <source>
        <dbReference type="SAM" id="Coils"/>
    </source>
</evidence>
<dbReference type="OrthoDB" id="2289094at2759"/>
<feature type="region of interest" description="Disordered" evidence="2">
    <location>
        <begin position="1536"/>
        <end position="1619"/>
    </location>
</feature>
<proteinExistence type="predicted"/>
<feature type="region of interest" description="Disordered" evidence="2">
    <location>
        <begin position="66"/>
        <end position="100"/>
    </location>
</feature>
<feature type="region of interest" description="Disordered" evidence="2">
    <location>
        <begin position="572"/>
        <end position="595"/>
    </location>
</feature>
<evidence type="ECO:0000313" key="3">
    <source>
        <dbReference type="Proteomes" id="UP000504637"/>
    </source>
</evidence>
<feature type="compositionally biased region" description="Low complexity" evidence="2">
    <location>
        <begin position="1706"/>
        <end position="1727"/>
    </location>
</feature>
<feature type="compositionally biased region" description="Basic and acidic residues" evidence="2">
    <location>
        <begin position="572"/>
        <end position="587"/>
    </location>
</feature>
<feature type="compositionally biased region" description="Polar residues" evidence="2">
    <location>
        <begin position="20"/>
        <end position="52"/>
    </location>
</feature>
<keyword evidence="3" id="KW-1185">Reference proteome</keyword>
<feature type="compositionally biased region" description="Basic and acidic residues" evidence="2">
    <location>
        <begin position="155"/>
        <end position="172"/>
    </location>
</feature>
<feature type="compositionally biased region" description="Polar residues" evidence="2">
    <location>
        <begin position="1560"/>
        <end position="1583"/>
    </location>
</feature>
<feature type="compositionally biased region" description="Low complexity" evidence="2">
    <location>
        <begin position="1659"/>
        <end position="1668"/>
    </location>
</feature>
<feature type="region of interest" description="Disordered" evidence="2">
    <location>
        <begin position="155"/>
        <end position="192"/>
    </location>
</feature>
<feature type="region of interest" description="Disordered" evidence="2">
    <location>
        <begin position="1706"/>
        <end position="1731"/>
    </location>
</feature>
<dbReference type="RefSeq" id="XP_033459004.1">
    <property type="nucleotide sequence ID" value="XM_033604938.1"/>
</dbReference>
<feature type="compositionally biased region" description="Acidic residues" evidence="2">
    <location>
        <begin position="174"/>
        <end position="192"/>
    </location>
</feature>
<gene>
    <name evidence="4" type="ORF">K489DRAFT_380706</name>
</gene>
<feature type="compositionally biased region" description="Polar residues" evidence="2">
    <location>
        <begin position="1852"/>
        <end position="1867"/>
    </location>
</feature>
<dbReference type="GeneID" id="54362738"/>
<feature type="coiled-coil region" evidence="1">
    <location>
        <begin position="281"/>
        <end position="347"/>
    </location>
</feature>
<feature type="coiled-coil region" evidence="1">
    <location>
        <begin position="1219"/>
        <end position="1246"/>
    </location>
</feature>